<proteinExistence type="predicted"/>
<dbReference type="InterPro" id="IPR017469">
    <property type="entry name" value="PEP-CTERM_FemAB-rel"/>
</dbReference>
<feature type="domain" description="BioF2-like acetyltransferase" evidence="1">
    <location>
        <begin position="155"/>
        <end position="284"/>
    </location>
</feature>
<dbReference type="PANTHER" id="PTHR36174">
    <property type="entry name" value="LIPID II:GLYCINE GLYCYLTRANSFERASE"/>
    <property type="match status" value="1"/>
</dbReference>
<gene>
    <name evidence="2" type="ORF">L1274_000841</name>
</gene>
<dbReference type="InterPro" id="IPR038740">
    <property type="entry name" value="BioF2-like_GNAT_dom"/>
</dbReference>
<dbReference type="Gene3D" id="3.40.630.30">
    <property type="match status" value="1"/>
</dbReference>
<dbReference type="EMBL" id="JALJZU010000001">
    <property type="protein sequence ID" value="MCP2007153.1"/>
    <property type="molecule type" value="Genomic_DNA"/>
</dbReference>
<dbReference type="PANTHER" id="PTHR36174:SF1">
    <property type="entry name" value="LIPID II:GLYCINE GLYCYLTRANSFERASE"/>
    <property type="match status" value="1"/>
</dbReference>
<dbReference type="Proteomes" id="UP001162889">
    <property type="component" value="Unassembled WGS sequence"/>
</dbReference>
<evidence type="ECO:0000313" key="3">
    <source>
        <dbReference type="Proteomes" id="UP001162889"/>
    </source>
</evidence>
<evidence type="ECO:0000313" key="2">
    <source>
        <dbReference type="EMBL" id="MCP2007153.1"/>
    </source>
</evidence>
<dbReference type="InterPro" id="IPR050644">
    <property type="entry name" value="PG_Glycine_Bridge_Synth"/>
</dbReference>
<keyword evidence="3" id="KW-1185">Reference proteome</keyword>
<dbReference type="InterPro" id="IPR016181">
    <property type="entry name" value="Acyl_CoA_acyltransferase"/>
</dbReference>
<comment type="caution">
    <text evidence="2">The sequence shown here is derived from an EMBL/GenBank/DDBJ whole genome shotgun (WGS) entry which is preliminary data.</text>
</comment>
<protein>
    <submittedName>
        <fullName evidence="2">FemAB-related protein (PEP-CTERM system-associated)</fullName>
    </submittedName>
</protein>
<reference evidence="2" key="1">
    <citation type="submission" date="2022-03" db="EMBL/GenBank/DDBJ databases">
        <title>Genome Encyclopedia of Bacteria and Archaea VI: Functional Genomics of Type Strains.</title>
        <authorList>
            <person name="Whitman W."/>
        </authorList>
    </citation>
    <scope>NUCLEOTIDE SEQUENCE</scope>
    <source>
        <strain evidence="2">HSC-15S17</strain>
    </source>
</reference>
<dbReference type="Pfam" id="PF13480">
    <property type="entry name" value="Acetyltransf_6"/>
    <property type="match status" value="1"/>
</dbReference>
<organism evidence="2 3">
    <name type="scientific">Duganella violaceipulchra</name>
    <dbReference type="NCBI Taxonomy" id="2849652"/>
    <lineage>
        <taxon>Bacteria</taxon>
        <taxon>Pseudomonadati</taxon>
        <taxon>Pseudomonadota</taxon>
        <taxon>Betaproteobacteria</taxon>
        <taxon>Burkholderiales</taxon>
        <taxon>Oxalobacteraceae</taxon>
        <taxon>Telluria group</taxon>
        <taxon>Duganella</taxon>
    </lineage>
</organism>
<sequence length="343" mass="39161">MMQWSVKQMGPQDHARWDAFVQRCPDATFFHRAGWQRVIETAFGHPTWYLYAEAAGQIQAVLPLAQVNSRLFGNTLCSLPFCVYGGVAALEEGAAAAVDQAAQQLARRLRVDHLEYRQLQSIHADWLHKDLYATFRKPLAADPEQNLLAIPRKQRAMVRKGMAAGLSSVIDADTDRFYANYATSVHRLGTPVFSRRYFRTLQQTFGDDCEILSVQHGDRAICSVLSFHFRDEILPYYGGGGEAARVHAGNDFMYWEVMRRATERGRRLFDFGRSKYGTGAFAFKKNWGFEPQPLRYDYQLHRGKQLKDVQPLNPRLQLLIRAWRMLPLSLANAIGPHIVRQLG</sequence>
<accession>A0ABT1GEK7</accession>
<dbReference type="SUPFAM" id="SSF55729">
    <property type="entry name" value="Acyl-CoA N-acyltransferases (Nat)"/>
    <property type="match status" value="1"/>
</dbReference>
<dbReference type="NCBIfam" id="TIGR03019">
    <property type="entry name" value="pepcterm_femAB"/>
    <property type="match status" value="1"/>
</dbReference>
<name>A0ABT1GEK7_9BURK</name>
<evidence type="ECO:0000259" key="1">
    <source>
        <dbReference type="Pfam" id="PF13480"/>
    </source>
</evidence>